<accession>A0A8J6Y5M8</accession>
<evidence type="ECO:0000256" key="2">
    <source>
        <dbReference type="ARBA" id="ARBA00023002"/>
    </source>
</evidence>
<keyword evidence="3" id="KW-0408">Iron</keyword>
<keyword evidence="2" id="KW-0560">Oxidoreductase</keyword>
<proteinExistence type="predicted"/>
<dbReference type="GO" id="GO:0051536">
    <property type="term" value="F:iron-sulfur cluster binding"/>
    <property type="evidence" value="ECO:0007669"/>
    <property type="project" value="UniProtKB-KW"/>
</dbReference>
<dbReference type="PROSITE" id="PS51379">
    <property type="entry name" value="4FE4S_FER_2"/>
    <property type="match status" value="1"/>
</dbReference>
<evidence type="ECO:0000256" key="1">
    <source>
        <dbReference type="ARBA" id="ARBA00022723"/>
    </source>
</evidence>
<dbReference type="AlphaFoldDB" id="A0A8J6Y5M8"/>
<dbReference type="InterPro" id="IPR003813">
    <property type="entry name" value="MvhD/FlpD"/>
</dbReference>
<feature type="domain" description="4Fe-4S ferredoxin-type" evidence="5">
    <location>
        <begin position="404"/>
        <end position="434"/>
    </location>
</feature>
<gene>
    <name evidence="6" type="ORF">IFJ97_01455</name>
</gene>
<dbReference type="Pfam" id="PF02662">
    <property type="entry name" value="FlpD"/>
    <property type="match status" value="1"/>
</dbReference>
<dbReference type="GO" id="GO:0016491">
    <property type="term" value="F:oxidoreductase activity"/>
    <property type="evidence" value="ECO:0007669"/>
    <property type="project" value="UniProtKB-KW"/>
</dbReference>
<evidence type="ECO:0000259" key="5">
    <source>
        <dbReference type="PROSITE" id="PS51379"/>
    </source>
</evidence>
<dbReference type="Gene3D" id="1.10.1060.10">
    <property type="entry name" value="Alpha-helical ferredoxin"/>
    <property type="match status" value="1"/>
</dbReference>
<dbReference type="SUPFAM" id="SSF46548">
    <property type="entry name" value="alpha-helical ferredoxin"/>
    <property type="match status" value="1"/>
</dbReference>
<dbReference type="EMBL" id="JACXWA010000019">
    <property type="protein sequence ID" value="MBD3870009.1"/>
    <property type="molecule type" value="Genomic_DNA"/>
</dbReference>
<evidence type="ECO:0000313" key="7">
    <source>
        <dbReference type="Proteomes" id="UP000598633"/>
    </source>
</evidence>
<comment type="caution">
    <text evidence="6">The sequence shown here is derived from an EMBL/GenBank/DDBJ whole genome shotgun (WGS) entry which is preliminary data.</text>
</comment>
<evidence type="ECO:0000256" key="4">
    <source>
        <dbReference type="ARBA" id="ARBA00023014"/>
    </source>
</evidence>
<dbReference type="PROSITE" id="PS00198">
    <property type="entry name" value="4FE4S_FER_1"/>
    <property type="match status" value="1"/>
</dbReference>
<dbReference type="InterPro" id="IPR017896">
    <property type="entry name" value="4Fe4S_Fe-S-bd"/>
</dbReference>
<sequence length="470" mass="51701">MTEANVTAAKSEAGAVPENWKPHIVALVCNWCSYAGADMAGTTRREYPANVRMMRFPCTGRMSPLMILRAFEQGADGVLVSGCHPGDCHYVQGNLVARRRFTIFRSLMDFIGVDLKRLHFAWVSAAEGHKWAKVVSEVTTSVQEAGPLPSFEHPEGWGGIDLPEMTGSGPQELDEQRLDAIRANLRKAASEVLTTERAGVVIGYGSGSLPDQTHPVLITKTAECEKLEWGQGCRNNLGAYVGSALEKHERVAVVAKTCDLGAISGLIREGQLRRDQLLVIGVQCPGVRDGSGLATKCLSCSGDPHPICDLVVTVEGVQESCEDPSAAALDTPDARDEQIAYLESLPHEERWQYWQRQFGRCLRCYACRAACPLCYCSTCITDKHRPQWVPTSIDHPGNSTWNIIRAVHLAGRCTGCDECARVCPADIRLDLINRKLSLEVERQYGKIGLDPEEKSALVDFRMEDSEEFIL</sequence>
<dbReference type="Proteomes" id="UP000598633">
    <property type="component" value="Unassembled WGS sequence"/>
</dbReference>
<reference evidence="6 7" key="1">
    <citation type="submission" date="2020-08" db="EMBL/GenBank/DDBJ databases">
        <title>Acidobacteriota in marine sediments use diverse sulfur dissimilation pathways.</title>
        <authorList>
            <person name="Wasmund K."/>
        </authorList>
    </citation>
    <scope>NUCLEOTIDE SEQUENCE [LARGE SCALE GENOMIC DNA]</scope>
    <source>
        <strain evidence="6">MAG AM3-A</strain>
    </source>
</reference>
<protein>
    <submittedName>
        <fullName evidence="6">Hydrogenase iron-sulfur subunit</fullName>
    </submittedName>
</protein>
<keyword evidence="1" id="KW-0479">Metal-binding</keyword>
<evidence type="ECO:0000256" key="3">
    <source>
        <dbReference type="ARBA" id="ARBA00023004"/>
    </source>
</evidence>
<dbReference type="GO" id="GO:0046872">
    <property type="term" value="F:metal ion binding"/>
    <property type="evidence" value="ECO:0007669"/>
    <property type="project" value="UniProtKB-KW"/>
</dbReference>
<dbReference type="InterPro" id="IPR017900">
    <property type="entry name" value="4Fe4S_Fe_S_CS"/>
</dbReference>
<evidence type="ECO:0000313" key="6">
    <source>
        <dbReference type="EMBL" id="MBD3870009.1"/>
    </source>
</evidence>
<dbReference type="InterPro" id="IPR009051">
    <property type="entry name" value="Helical_ferredxn"/>
</dbReference>
<name>A0A8J6Y5M8_9BACT</name>
<keyword evidence="4" id="KW-0411">Iron-sulfur</keyword>
<organism evidence="6 7">
    <name type="scientific">Candidatus Sulfomarinibacter kjeldsenii</name>
    <dbReference type="NCBI Taxonomy" id="2885994"/>
    <lineage>
        <taxon>Bacteria</taxon>
        <taxon>Pseudomonadati</taxon>
        <taxon>Acidobacteriota</taxon>
        <taxon>Thermoanaerobaculia</taxon>
        <taxon>Thermoanaerobaculales</taxon>
        <taxon>Candidatus Sulfomarinibacteraceae</taxon>
        <taxon>Candidatus Sulfomarinibacter</taxon>
    </lineage>
</organism>